<evidence type="ECO:0000256" key="6">
    <source>
        <dbReference type="ARBA" id="ARBA00022516"/>
    </source>
</evidence>
<dbReference type="InterPro" id="IPR029068">
    <property type="entry name" value="Glyas_Bleomycin-R_OHBP_Dase"/>
</dbReference>
<dbReference type="Pfam" id="PF07977">
    <property type="entry name" value="FabA"/>
    <property type="match status" value="1"/>
</dbReference>
<keyword evidence="14" id="KW-0456">Lyase</keyword>
<dbReference type="InterPro" id="IPR041735">
    <property type="entry name" value="4OHPhenylPyrv_dOase_C"/>
</dbReference>
<dbReference type="GO" id="GO:0003868">
    <property type="term" value="F:4-hydroxyphenylpyruvate dioxygenase activity"/>
    <property type="evidence" value="ECO:0007669"/>
    <property type="project" value="InterPro"/>
</dbReference>
<dbReference type="FunFam" id="3.10.180.10:FF:000013">
    <property type="entry name" value="4-hydroxyphenylpyruvate dioxygenase"/>
    <property type="match status" value="1"/>
</dbReference>
<comment type="similarity">
    <text evidence="4">Belongs to the 4HPPD family.</text>
</comment>
<dbReference type="InterPro" id="IPR010084">
    <property type="entry name" value="FabZ"/>
</dbReference>
<keyword evidence="11" id="KW-0408">Iron</keyword>
<dbReference type="PANTHER" id="PTHR11959">
    <property type="entry name" value="4-HYDROXYPHENYLPYRUVATE DIOXYGENASE"/>
    <property type="match status" value="1"/>
</dbReference>
<proteinExistence type="inferred from homology"/>
<dbReference type="NCBIfam" id="TIGR01750">
    <property type="entry name" value="fabZ"/>
    <property type="match status" value="1"/>
</dbReference>
<dbReference type="GO" id="GO:0005737">
    <property type="term" value="C:cytoplasm"/>
    <property type="evidence" value="ECO:0007669"/>
    <property type="project" value="UniProtKB-SubCell"/>
</dbReference>
<dbReference type="InterPro" id="IPR041736">
    <property type="entry name" value="4OHPhenylPyrv_dOase_N"/>
</dbReference>
<keyword evidence="10" id="KW-0828">Tyrosine catabolism</keyword>
<evidence type="ECO:0000256" key="3">
    <source>
        <dbReference type="ARBA" id="ARBA00005162"/>
    </source>
</evidence>
<dbReference type="Proteomes" id="UP000355283">
    <property type="component" value="Unassembled WGS sequence"/>
</dbReference>
<evidence type="ECO:0000259" key="17">
    <source>
        <dbReference type="PROSITE" id="PS51819"/>
    </source>
</evidence>
<evidence type="ECO:0000256" key="10">
    <source>
        <dbReference type="ARBA" id="ARBA00022878"/>
    </source>
</evidence>
<keyword evidence="13" id="KW-0585">Phenylalanine catabolism</keyword>
<dbReference type="NCBIfam" id="NF000582">
    <property type="entry name" value="PRK00006.1"/>
    <property type="match status" value="1"/>
</dbReference>
<reference evidence="18 19" key="1">
    <citation type="submission" date="2019-01" db="EMBL/GenBank/DDBJ databases">
        <title>Nuclear Genome Assembly of the Microalgal Biofuel strain Nannochloropsis salina CCMP1776.</title>
        <authorList>
            <person name="Hovde B."/>
        </authorList>
    </citation>
    <scope>NUCLEOTIDE SEQUENCE [LARGE SCALE GENOMIC DNA]</scope>
    <source>
        <strain evidence="18 19">CCMP1776</strain>
    </source>
</reference>
<keyword evidence="9" id="KW-0677">Repeat</keyword>
<dbReference type="GO" id="GO:0006633">
    <property type="term" value="P:fatty acid biosynthetic process"/>
    <property type="evidence" value="ECO:0007669"/>
    <property type="project" value="InterPro"/>
</dbReference>
<comment type="pathway">
    <text evidence="3">Amino-acid degradation; L-phenylalanine degradation; acetoacetate and fumarate from L-phenylalanine: step 3/6.</text>
</comment>
<dbReference type="NCBIfam" id="TIGR01263">
    <property type="entry name" value="4HPPD"/>
    <property type="match status" value="1"/>
</dbReference>
<dbReference type="CDD" id="cd01288">
    <property type="entry name" value="FabZ"/>
    <property type="match status" value="1"/>
</dbReference>
<keyword evidence="16" id="KW-0732">Signal</keyword>
<dbReference type="GO" id="GO:0009245">
    <property type="term" value="P:lipid A biosynthetic process"/>
    <property type="evidence" value="ECO:0007669"/>
    <property type="project" value="UniProtKB-KW"/>
</dbReference>
<dbReference type="InterPro" id="IPR037523">
    <property type="entry name" value="VOC_core"/>
</dbReference>
<gene>
    <name evidence="18" type="ORF">NSK_007272</name>
</gene>
<keyword evidence="7" id="KW-0441">Lipid A biosynthesis</keyword>
<dbReference type="GO" id="GO:0006572">
    <property type="term" value="P:L-tyrosine catabolic process"/>
    <property type="evidence" value="ECO:0007669"/>
    <property type="project" value="UniProtKB-KW"/>
</dbReference>
<evidence type="ECO:0000256" key="12">
    <source>
        <dbReference type="ARBA" id="ARBA00023098"/>
    </source>
</evidence>
<dbReference type="GO" id="GO:0046872">
    <property type="term" value="F:metal ion binding"/>
    <property type="evidence" value="ECO:0007669"/>
    <property type="project" value="UniProtKB-KW"/>
</dbReference>
<comment type="function">
    <text evidence="15">Involved in unsaturated fatty acids biosynthesis. Catalyzes the dehydration of short chain beta-hydroxyacyl-ACPs and long chain saturated and unsaturated beta-hydroxyacyl-ACPs.</text>
</comment>
<dbReference type="PANTHER" id="PTHR11959:SF1">
    <property type="entry name" value="4-HYDROXYPHENYLPYRUVATE DIOXYGENASE"/>
    <property type="match status" value="1"/>
</dbReference>
<name>A0A4D9CQ67_9STRA</name>
<evidence type="ECO:0000256" key="1">
    <source>
        <dbReference type="ARBA" id="ARBA00001962"/>
    </source>
</evidence>
<evidence type="ECO:0000313" key="18">
    <source>
        <dbReference type="EMBL" id="TFJ81311.1"/>
    </source>
</evidence>
<organism evidence="18 19">
    <name type="scientific">Nannochloropsis salina CCMP1776</name>
    <dbReference type="NCBI Taxonomy" id="1027361"/>
    <lineage>
        <taxon>Eukaryota</taxon>
        <taxon>Sar</taxon>
        <taxon>Stramenopiles</taxon>
        <taxon>Ochrophyta</taxon>
        <taxon>Eustigmatophyceae</taxon>
        <taxon>Eustigmatales</taxon>
        <taxon>Monodopsidaceae</taxon>
        <taxon>Microchloropsis</taxon>
        <taxon>Microchloropsis salina</taxon>
    </lineage>
</organism>
<sequence length="664" mass="71908">MAKRRPHLVMPLSSAPSAALPLTLFLLLAGPALSYLTHVPPIISKSRVFAAKQNHHSQLVWQRTPTALTFSAATSLDERGHITPTELVGAAKFVRQNPESDRFKVLSFHHVEIYCGDATNTYRRFQLGLGMNLVAKSDLSTGNPLFASYCLRSQRLQMVFSAPYSMNKVAAEEGSSMGKGEIVERRSSANPGFEASHATQFFNRHGVAVRALGLEVEDARQAYQECVANGGQGVLEPVRLDPSPGVGQDGYLVMSEVQAYGNVVLRFVSRHGGYAGSFLPGYQEETSTAPTTGAKAERSVDYGLERIDHAVGNVWELNEAVTYLKKMTGFHPFAEFVAEDVGTVDSGLNSVVLANNAEDVLIPLNEPTYGTKRKSQIQTYLECNNGPGLQHLALATRDIFTTMRKMRAVSEMGGFTFMAPPPPSYYRALPERLGGSLTASQLAQIEELGLLADKDDQGVLLQIFTVPVGDRPTLFLEIIQRIGSPKHAVRMMADGDAAGAEWRGGQAASAVSKDLKTLLTNENVASILPHRYPFLLVDKVIEMEPGKKAVGIKQITANEPQFTGHFPGRPIMPGVLMVEAMAQLSGVLCLQPPVSDGKGLFFFAGIDGVKFRKPVVPGDTLVMEVELVKFMESFGIAKLKGKAYVDGDVAVEIKVRAPGSGASM</sequence>
<comment type="subcellular location">
    <subcellularLocation>
        <location evidence="2">Cytoplasm</location>
    </subcellularLocation>
</comment>
<keyword evidence="8" id="KW-0479">Metal-binding</keyword>
<protein>
    <recommendedName>
        <fullName evidence="17">VOC domain-containing protein</fullName>
    </recommendedName>
</protein>
<keyword evidence="5" id="KW-0963">Cytoplasm</keyword>
<dbReference type="InterPro" id="IPR013114">
    <property type="entry name" value="FabA_FabZ"/>
</dbReference>
<feature type="signal peptide" evidence="16">
    <location>
        <begin position="1"/>
        <end position="34"/>
    </location>
</feature>
<comment type="caution">
    <text evidence="18">The sequence shown here is derived from an EMBL/GenBank/DDBJ whole genome shotgun (WGS) entry which is preliminary data.</text>
</comment>
<evidence type="ECO:0000256" key="4">
    <source>
        <dbReference type="ARBA" id="ARBA00005877"/>
    </source>
</evidence>
<dbReference type="InterPro" id="IPR029069">
    <property type="entry name" value="HotDog_dom_sf"/>
</dbReference>
<keyword evidence="19" id="KW-1185">Reference proteome</keyword>
<evidence type="ECO:0000256" key="11">
    <source>
        <dbReference type="ARBA" id="ARBA00023004"/>
    </source>
</evidence>
<dbReference type="HAMAP" id="MF_00406">
    <property type="entry name" value="FabZ"/>
    <property type="match status" value="1"/>
</dbReference>
<dbReference type="GO" id="GO:0016836">
    <property type="term" value="F:hydro-lyase activity"/>
    <property type="evidence" value="ECO:0007669"/>
    <property type="project" value="InterPro"/>
</dbReference>
<comment type="cofactor">
    <cofactor evidence="1">
        <name>Fe cation</name>
        <dbReference type="ChEBI" id="CHEBI:24875"/>
    </cofactor>
</comment>
<dbReference type="CDD" id="cd07250">
    <property type="entry name" value="HPPD_C_like"/>
    <property type="match status" value="1"/>
</dbReference>
<dbReference type="PROSITE" id="PS51819">
    <property type="entry name" value="VOC"/>
    <property type="match status" value="2"/>
</dbReference>
<accession>A0A4D9CQ67</accession>
<evidence type="ECO:0000256" key="8">
    <source>
        <dbReference type="ARBA" id="ARBA00022723"/>
    </source>
</evidence>
<dbReference type="OrthoDB" id="414569at2759"/>
<keyword evidence="12" id="KW-0443">Lipid metabolism</keyword>
<dbReference type="Gene3D" id="3.10.180.10">
    <property type="entry name" value="2,3-Dihydroxybiphenyl 1,2-Dioxygenase, domain 1"/>
    <property type="match status" value="2"/>
</dbReference>
<dbReference type="GO" id="GO:0016020">
    <property type="term" value="C:membrane"/>
    <property type="evidence" value="ECO:0007669"/>
    <property type="project" value="GOC"/>
</dbReference>
<evidence type="ECO:0000256" key="13">
    <source>
        <dbReference type="ARBA" id="ARBA00023232"/>
    </source>
</evidence>
<evidence type="ECO:0000256" key="15">
    <source>
        <dbReference type="ARBA" id="ARBA00025049"/>
    </source>
</evidence>
<evidence type="ECO:0000313" key="19">
    <source>
        <dbReference type="Proteomes" id="UP000355283"/>
    </source>
</evidence>
<evidence type="ECO:0000256" key="14">
    <source>
        <dbReference type="ARBA" id="ARBA00023239"/>
    </source>
</evidence>
<evidence type="ECO:0000256" key="7">
    <source>
        <dbReference type="ARBA" id="ARBA00022556"/>
    </source>
</evidence>
<dbReference type="SUPFAM" id="SSF54593">
    <property type="entry name" value="Glyoxalase/Bleomycin resistance protein/Dihydroxybiphenyl dioxygenase"/>
    <property type="match status" value="1"/>
</dbReference>
<dbReference type="InterPro" id="IPR005956">
    <property type="entry name" value="4OHPhenylPyrv_dOase"/>
</dbReference>
<dbReference type="EMBL" id="SDOX01000128">
    <property type="protein sequence ID" value="TFJ81311.1"/>
    <property type="molecule type" value="Genomic_DNA"/>
</dbReference>
<feature type="domain" description="VOC" evidence="17">
    <location>
        <begin position="306"/>
        <end position="466"/>
    </location>
</feature>
<keyword evidence="6" id="KW-0444">Lipid biosynthesis</keyword>
<dbReference type="CDD" id="cd08342">
    <property type="entry name" value="HPPD_N_like"/>
    <property type="match status" value="1"/>
</dbReference>
<dbReference type="SUPFAM" id="SSF54637">
    <property type="entry name" value="Thioesterase/thiol ester dehydrase-isomerase"/>
    <property type="match status" value="1"/>
</dbReference>
<dbReference type="AlphaFoldDB" id="A0A4D9CQ67"/>
<evidence type="ECO:0000256" key="16">
    <source>
        <dbReference type="SAM" id="SignalP"/>
    </source>
</evidence>
<dbReference type="GO" id="GO:0006559">
    <property type="term" value="P:L-phenylalanine catabolic process"/>
    <property type="evidence" value="ECO:0007669"/>
    <property type="project" value="UniProtKB-KW"/>
</dbReference>
<dbReference type="Gene3D" id="3.10.129.10">
    <property type="entry name" value="Hotdog Thioesterase"/>
    <property type="match status" value="1"/>
</dbReference>
<feature type="chain" id="PRO_5020033966" description="VOC domain-containing protein" evidence="16">
    <location>
        <begin position="35"/>
        <end position="664"/>
    </location>
</feature>
<evidence type="ECO:0000256" key="9">
    <source>
        <dbReference type="ARBA" id="ARBA00022737"/>
    </source>
</evidence>
<dbReference type="FunFam" id="3.10.129.10:FF:000001">
    <property type="entry name" value="3-hydroxyacyl-[acyl-carrier-protein] dehydratase FabZ"/>
    <property type="match status" value="1"/>
</dbReference>
<evidence type="ECO:0000256" key="5">
    <source>
        <dbReference type="ARBA" id="ARBA00022490"/>
    </source>
</evidence>
<evidence type="ECO:0000256" key="2">
    <source>
        <dbReference type="ARBA" id="ARBA00004496"/>
    </source>
</evidence>
<feature type="domain" description="VOC" evidence="17">
    <location>
        <begin position="107"/>
        <end position="270"/>
    </location>
</feature>